<dbReference type="RefSeq" id="WP_183298207.1">
    <property type="nucleotide sequence ID" value="NZ_JACHVX010000011.1"/>
</dbReference>
<organism evidence="1 2">
    <name type="scientific">Cellulomonas cellasea</name>
    <dbReference type="NCBI Taxonomy" id="43670"/>
    <lineage>
        <taxon>Bacteria</taxon>
        <taxon>Bacillati</taxon>
        <taxon>Actinomycetota</taxon>
        <taxon>Actinomycetes</taxon>
        <taxon>Micrococcales</taxon>
        <taxon>Cellulomonadaceae</taxon>
        <taxon>Cellulomonas</taxon>
    </lineage>
</organism>
<reference evidence="1 2" key="2">
    <citation type="submission" date="2020-08" db="EMBL/GenBank/DDBJ databases">
        <authorList>
            <person name="Partida-Martinez L."/>
            <person name="Huntemann M."/>
            <person name="Clum A."/>
            <person name="Wang J."/>
            <person name="Palaniappan K."/>
            <person name="Ritter S."/>
            <person name="Chen I.-M."/>
            <person name="Stamatis D."/>
            <person name="Reddy T."/>
            <person name="O'Malley R."/>
            <person name="Daum C."/>
            <person name="Shapiro N."/>
            <person name="Ivanova N."/>
            <person name="Kyrpides N."/>
            <person name="Woyke T."/>
        </authorList>
    </citation>
    <scope>NUCLEOTIDE SEQUENCE [LARGE SCALE GENOMIC DNA]</scope>
    <source>
        <strain evidence="1 2">RAS26</strain>
    </source>
</reference>
<evidence type="ECO:0000313" key="1">
    <source>
        <dbReference type="EMBL" id="MBB2925492.1"/>
    </source>
</evidence>
<gene>
    <name evidence="1" type="ORF">FHR80_004439</name>
</gene>
<sequence>MTEDEPDYFLFVGSVDTESATNHIRASGAVYHKKLLKSKPENWAVTAAMITSPRCHGTLVALTGRDYVAMRRPEYEESARALLDALADRPHVILVHEAVFFTDEQRAAGSASPLGSNDDAETLDDEELRYYFRDIPSEVRTSVNTALRDRQLNVIPYRTNVERSIIASGFVEDNERHLLFRLYVPSGRLYAQEAEALLGLFREWLGQTGHSGVRQEGYTTAAGQVFEFFSAQGLPEGGLSRYFEDFSSFLEDCVIAPEAAAAQLTATGVAEDVATLIVSRFATRARRLTLDLKQRREERMLALKHELENIVLEVGSSEGRDLADLLDHLVPAPTAVGVFEGPKVDSRPSLTVVTNHNPQFVNQVSGSVVQSIAGTVNLGPEPKHLLELIATFGGNESVALETAVHELEDVGARAEERVAARGRLRRFLADLGSRGLGVGLDVLQKYVEHKVGIS</sequence>
<dbReference type="AlphaFoldDB" id="A0A7W4YEB4"/>
<comment type="caution">
    <text evidence="1">The sequence shown here is derived from an EMBL/GenBank/DDBJ whole genome shotgun (WGS) entry which is preliminary data.</text>
</comment>
<dbReference type="EMBL" id="JACHVX010000011">
    <property type="protein sequence ID" value="MBB2925492.1"/>
    <property type="molecule type" value="Genomic_DNA"/>
</dbReference>
<reference evidence="1 2" key="1">
    <citation type="submission" date="2020-08" db="EMBL/GenBank/DDBJ databases">
        <title>The Agave Microbiome: Exploring the role of microbial communities in plant adaptations to desert environments.</title>
        <authorList>
            <person name="Partida-Martinez L.P."/>
        </authorList>
    </citation>
    <scope>NUCLEOTIDE SEQUENCE [LARGE SCALE GENOMIC DNA]</scope>
    <source>
        <strain evidence="1 2">RAS26</strain>
    </source>
</reference>
<name>A0A7W4YEB4_9CELL</name>
<dbReference type="Proteomes" id="UP000518206">
    <property type="component" value="Unassembled WGS sequence"/>
</dbReference>
<accession>A0A7W4YEB4</accession>
<protein>
    <submittedName>
        <fullName evidence="1">Uncharacterized protein</fullName>
    </submittedName>
</protein>
<proteinExistence type="predicted"/>
<evidence type="ECO:0000313" key="2">
    <source>
        <dbReference type="Proteomes" id="UP000518206"/>
    </source>
</evidence>